<reference evidence="3" key="2">
    <citation type="submission" date="2021-04" db="EMBL/GenBank/DDBJ databases">
        <authorList>
            <person name="Gilroy R."/>
        </authorList>
    </citation>
    <scope>NUCLEOTIDE SEQUENCE</scope>
    <source>
        <strain evidence="3">ChiHejej3B27-2180</strain>
    </source>
</reference>
<sequence>MTLRVVQQPGNKVITEVKSGPMPVGTKRIANYASNLEAIVNNLEGFRRILADYAVKEVSFYGKLEDMQMTEARYVADQIAVRTGFTIKWLNNNQLVADTFSTLMSDLPEFAELASKNLYVLTMGLDTATLGYFRHSTFQMSWNIDLGGARVSHLVDTLRQTTTNPSEIILDYISSKLEYLVPELRHVKKSKLLIQNIGTIADTFVQGEKRIAKISREKLEERYYQVIDAPDQFIISNYDVNEQSVNWVLPNFLVISRVVRLLDAKSVYTTNITEVDGVMKVAFGDQQQIDDMIRTSADNLAQRYGADSAHNDFVVDVSLKLFDALQPIHRLGRHERLLLEIAGKVDDIGNFINPQGHYRHSAYILEANPLIGLSAKDNLIVAEVARFHSSESPDVNQPMFQKLDGPSQLIVGKLAAILRVADSLDDSRQQKISRVKLRLESGKLLMTVQAADNLVVEQWAFGRKNKVFKNVFGLQPVLIVEGA</sequence>
<dbReference type="PANTHER" id="PTHR30005">
    <property type="entry name" value="EXOPOLYPHOSPHATASE"/>
    <property type="match status" value="1"/>
</dbReference>
<dbReference type="SUPFAM" id="SSF109604">
    <property type="entry name" value="HD-domain/PDEase-like"/>
    <property type="match status" value="1"/>
</dbReference>
<dbReference type="PANTHER" id="PTHR30005:SF0">
    <property type="entry name" value="RETROGRADE REGULATION PROTEIN 2"/>
    <property type="match status" value="1"/>
</dbReference>
<dbReference type="Proteomes" id="UP000886878">
    <property type="component" value="Unassembled WGS sequence"/>
</dbReference>
<evidence type="ECO:0000313" key="4">
    <source>
        <dbReference type="Proteomes" id="UP000886878"/>
    </source>
</evidence>
<protein>
    <submittedName>
        <fullName evidence="3">Exopolyphosphatase</fullName>
    </submittedName>
</protein>
<dbReference type="Gene3D" id="1.10.3210.10">
    <property type="entry name" value="Hypothetical protein af1432"/>
    <property type="match status" value="1"/>
</dbReference>
<gene>
    <name evidence="3" type="ORF">H9876_02270</name>
</gene>
<accession>A0A9D1U330</accession>
<feature type="domain" description="Ppx/GppA phosphatase C-terminal" evidence="2">
    <location>
        <begin position="295"/>
        <end position="451"/>
    </location>
</feature>
<comment type="similarity">
    <text evidence="1">Belongs to the GppA/Ppx family.</text>
</comment>
<organism evidence="3 4">
    <name type="scientific">Candidatus Limosilactobacillus merdipullorum</name>
    <dbReference type="NCBI Taxonomy" id="2838653"/>
    <lineage>
        <taxon>Bacteria</taxon>
        <taxon>Bacillati</taxon>
        <taxon>Bacillota</taxon>
        <taxon>Bacilli</taxon>
        <taxon>Lactobacillales</taxon>
        <taxon>Lactobacillaceae</taxon>
        <taxon>Limosilactobacillus</taxon>
    </lineage>
</organism>
<dbReference type="InterPro" id="IPR048950">
    <property type="entry name" value="Ppx_GppA_C"/>
</dbReference>
<reference evidence="3" key="1">
    <citation type="journal article" date="2021" name="PeerJ">
        <title>Extensive microbial diversity within the chicken gut microbiome revealed by metagenomics and culture.</title>
        <authorList>
            <person name="Gilroy R."/>
            <person name="Ravi A."/>
            <person name="Getino M."/>
            <person name="Pursley I."/>
            <person name="Horton D.L."/>
            <person name="Alikhan N.F."/>
            <person name="Baker D."/>
            <person name="Gharbi K."/>
            <person name="Hall N."/>
            <person name="Watson M."/>
            <person name="Adriaenssens E.M."/>
            <person name="Foster-Nyarko E."/>
            <person name="Jarju S."/>
            <person name="Secka A."/>
            <person name="Antonio M."/>
            <person name="Oren A."/>
            <person name="Chaudhuri R.R."/>
            <person name="La Ragione R."/>
            <person name="Hildebrand F."/>
            <person name="Pallen M.J."/>
        </authorList>
    </citation>
    <scope>NUCLEOTIDE SEQUENCE</scope>
    <source>
        <strain evidence="3">ChiHejej3B27-2180</strain>
    </source>
</reference>
<evidence type="ECO:0000259" key="2">
    <source>
        <dbReference type="Pfam" id="PF21447"/>
    </source>
</evidence>
<comment type="caution">
    <text evidence="3">The sequence shown here is derived from an EMBL/GenBank/DDBJ whole genome shotgun (WGS) entry which is preliminary data.</text>
</comment>
<dbReference type="AlphaFoldDB" id="A0A9D1U330"/>
<evidence type="ECO:0000256" key="1">
    <source>
        <dbReference type="ARBA" id="ARBA00007125"/>
    </source>
</evidence>
<dbReference type="GO" id="GO:0016462">
    <property type="term" value="F:pyrophosphatase activity"/>
    <property type="evidence" value="ECO:0007669"/>
    <property type="project" value="TreeGrafter"/>
</dbReference>
<evidence type="ECO:0000313" key="3">
    <source>
        <dbReference type="EMBL" id="HIW70196.1"/>
    </source>
</evidence>
<proteinExistence type="inferred from homology"/>
<name>A0A9D1U330_9LACO</name>
<dbReference type="InterPro" id="IPR050273">
    <property type="entry name" value="GppA/Ppx_hydrolase"/>
</dbReference>
<dbReference type="EMBL" id="DXGK01000041">
    <property type="protein sequence ID" value="HIW70196.1"/>
    <property type="molecule type" value="Genomic_DNA"/>
</dbReference>
<dbReference type="Pfam" id="PF21447">
    <property type="entry name" value="Ppx-GppA_III"/>
    <property type="match status" value="1"/>
</dbReference>